<dbReference type="Proteomes" id="UP000054262">
    <property type="component" value="Unassembled WGS sequence"/>
</dbReference>
<accession>A0P4J9</accession>
<organism evidence="1 2">
    <name type="scientific">Methylophilales bacterium HTCC2181</name>
    <dbReference type="NCBI Taxonomy" id="383631"/>
    <lineage>
        <taxon>Bacteria</taxon>
        <taxon>Pseudomonadati</taxon>
        <taxon>Pseudomonadota</taxon>
        <taxon>Betaproteobacteria</taxon>
        <taxon>Nitrosomonadales</taxon>
        <taxon>OM43 clade</taxon>
    </lineage>
</organism>
<dbReference type="PANTHER" id="PTHR38767">
    <property type="entry name" value="DNA POLYMERASE III SUBUNIT CHI"/>
    <property type="match status" value="1"/>
</dbReference>
<dbReference type="GO" id="GO:0032298">
    <property type="term" value="P:positive regulation of DNA-templated DNA replication initiation"/>
    <property type="evidence" value="ECO:0007669"/>
    <property type="project" value="TreeGrafter"/>
</dbReference>
<gene>
    <name evidence="1" type="ORF">MB2181_00260</name>
</gene>
<dbReference type="SUPFAM" id="SSF102400">
    <property type="entry name" value="DNA polymerase III chi subunit"/>
    <property type="match status" value="1"/>
</dbReference>
<dbReference type="GO" id="GO:0003677">
    <property type="term" value="F:DNA binding"/>
    <property type="evidence" value="ECO:0007669"/>
    <property type="project" value="InterPro"/>
</dbReference>
<dbReference type="PANTHER" id="PTHR38767:SF1">
    <property type="entry name" value="DNA POLYMERASE III SUBUNIT CHI"/>
    <property type="match status" value="1"/>
</dbReference>
<comment type="caution">
    <text evidence="1">The sequence shown here is derived from an EMBL/GenBank/DDBJ whole genome shotgun (WGS) entry which is preliminary data.</text>
</comment>
<dbReference type="GO" id="GO:0003887">
    <property type="term" value="F:DNA-directed DNA polymerase activity"/>
    <property type="evidence" value="ECO:0007669"/>
    <property type="project" value="InterPro"/>
</dbReference>
<sequence>MTNIQFIFNVADKQGLIFEIIASSVKKNRSSLTLFDDKALMVSLSDMLWHNDVFSFLPHQTNQSSSINKICLSDNGIKYMDDILINATNEKIEGFSRYLKLYELIGLDELEKANARKRFTFYKDCGYKLSATDHSQVIL</sequence>
<dbReference type="GO" id="GO:0006260">
    <property type="term" value="P:DNA replication"/>
    <property type="evidence" value="ECO:0007669"/>
    <property type="project" value="InterPro"/>
</dbReference>
<reference evidence="1 2" key="1">
    <citation type="submission" date="2006-11" db="EMBL/GenBank/DDBJ databases">
        <authorList>
            <person name="Giovannoni S."/>
            <person name="Vergin K."/>
            <person name="Ferriera S."/>
            <person name="Johnson J."/>
            <person name="Kravitz S."/>
            <person name="Beeson K."/>
            <person name="Sutton G."/>
            <person name="Rogers Y.-H."/>
            <person name="Friedman R."/>
            <person name="Frazier M."/>
            <person name="Venter J.C."/>
        </authorList>
    </citation>
    <scope>NUCLEOTIDE SEQUENCE [LARGE SCALE GENOMIC DNA]</scope>
    <source>
        <strain evidence="1 2">HTCC2181</strain>
    </source>
</reference>
<proteinExistence type="predicted"/>
<dbReference type="AlphaFoldDB" id="A0P4J9"/>
<keyword evidence="2" id="KW-1185">Reference proteome</keyword>
<evidence type="ECO:0000313" key="1">
    <source>
        <dbReference type="EMBL" id="EAV46459.1"/>
    </source>
</evidence>
<dbReference type="OrthoDB" id="5297568at2"/>
<evidence type="ECO:0000313" key="2">
    <source>
        <dbReference type="Proteomes" id="UP000054262"/>
    </source>
</evidence>
<name>A0P4J9_9PROT</name>
<protein>
    <submittedName>
        <fullName evidence="1">DNA polymerase III chi subunit, HolC</fullName>
    </submittedName>
</protein>
<dbReference type="Pfam" id="PF04364">
    <property type="entry name" value="DNA_pol3_chi"/>
    <property type="match status" value="1"/>
</dbReference>
<dbReference type="EMBL" id="AAUX01000001">
    <property type="protein sequence ID" value="EAV46459.1"/>
    <property type="molecule type" value="Genomic_DNA"/>
</dbReference>
<dbReference type="Gene3D" id="3.40.50.10110">
    <property type="entry name" value="DNA polymerase III subunit chi"/>
    <property type="match status" value="1"/>
</dbReference>
<dbReference type="InterPro" id="IPR036768">
    <property type="entry name" value="PolIII_chi_sf"/>
</dbReference>
<dbReference type="InterPro" id="IPR007459">
    <property type="entry name" value="DNA_pol3_chi"/>
</dbReference>